<name>A0ABR4XQ43_9LACO</name>
<dbReference type="PANTHER" id="PTHR30055:SF222">
    <property type="entry name" value="REGULATORY PROTEIN"/>
    <property type="match status" value="1"/>
</dbReference>
<dbReference type="InterPro" id="IPR001647">
    <property type="entry name" value="HTH_TetR"/>
</dbReference>
<dbReference type="InterPro" id="IPR050109">
    <property type="entry name" value="HTH-type_TetR-like_transc_reg"/>
</dbReference>
<gene>
    <name evidence="4" type="ORF">Q757_08280</name>
</gene>
<dbReference type="PRINTS" id="PR00455">
    <property type="entry name" value="HTHTETR"/>
</dbReference>
<dbReference type="PROSITE" id="PS50977">
    <property type="entry name" value="HTH_TETR_2"/>
    <property type="match status" value="1"/>
</dbReference>
<comment type="caution">
    <text evidence="4">The sequence shown here is derived from an EMBL/GenBank/DDBJ whole genome shotgun (WGS) entry which is preliminary data.</text>
</comment>
<dbReference type="SUPFAM" id="SSF46689">
    <property type="entry name" value="Homeodomain-like"/>
    <property type="match status" value="1"/>
</dbReference>
<keyword evidence="1 2" id="KW-0238">DNA-binding</keyword>
<feature type="domain" description="HTH tetR-type" evidence="3">
    <location>
        <begin position="21"/>
        <end position="81"/>
    </location>
</feature>
<dbReference type="PANTHER" id="PTHR30055">
    <property type="entry name" value="HTH-TYPE TRANSCRIPTIONAL REGULATOR RUTR"/>
    <property type="match status" value="1"/>
</dbReference>
<evidence type="ECO:0000256" key="2">
    <source>
        <dbReference type="PROSITE-ProRule" id="PRU00335"/>
    </source>
</evidence>
<evidence type="ECO:0000313" key="5">
    <source>
        <dbReference type="Proteomes" id="UP000030023"/>
    </source>
</evidence>
<accession>A0ABR4XQ43</accession>
<evidence type="ECO:0000256" key="1">
    <source>
        <dbReference type="ARBA" id="ARBA00023125"/>
    </source>
</evidence>
<sequence length="223" mass="25785">MPEKKLFELFLEAMKQNKELSQKQKRVLKSSLELFATQGFDRTSTADIAQKAEVSQGTVYKQFKTKQSLLINGLAPIIKETLDDAIKDFEREKFQTNPLTLDAFLHTIVFDRSRFLENNILAAKVIFDQILVNQEFSLLIKDFFFKKILALLGPKLDLLKKKNELIDLPNEKIFSFIFTNIVGPIILNDHPRSNEELEDTYQILLRSLKKKSDQTGHLLIVLQ</sequence>
<dbReference type="InterPro" id="IPR009057">
    <property type="entry name" value="Homeodomain-like_sf"/>
</dbReference>
<dbReference type="Gene3D" id="1.10.357.10">
    <property type="entry name" value="Tetracycline Repressor, domain 2"/>
    <property type="match status" value="1"/>
</dbReference>
<reference evidence="4 5" key="1">
    <citation type="journal article" date="2014" name="Antonie Van Leeuwenhoek">
        <title>Oenococcus alcoholitolerans sp. nov., a lactic acid bacteria isolated from cachaca and ethanol fermentation processes.</title>
        <authorList>
            <person name="Badotti F."/>
            <person name="Moreira A.P."/>
            <person name="Tonon L.A."/>
            <person name="de Lucena B.T."/>
            <person name="Gomes Fde C."/>
            <person name="Kruger R."/>
            <person name="Thompson C.C."/>
            <person name="de Morais M.A.Jr."/>
            <person name="Rosa C.A."/>
            <person name="Thompson F.L."/>
        </authorList>
    </citation>
    <scope>NUCLEOTIDE SEQUENCE [LARGE SCALE GENOMIC DNA]</scope>
    <source>
        <strain evidence="4 5">UFRJ-M7.2.18</strain>
    </source>
</reference>
<evidence type="ECO:0000313" key="4">
    <source>
        <dbReference type="EMBL" id="KGO25550.1"/>
    </source>
</evidence>
<dbReference type="Pfam" id="PF00440">
    <property type="entry name" value="TetR_N"/>
    <property type="match status" value="1"/>
</dbReference>
<evidence type="ECO:0000259" key="3">
    <source>
        <dbReference type="PROSITE" id="PS50977"/>
    </source>
</evidence>
<feature type="DNA-binding region" description="H-T-H motif" evidence="2">
    <location>
        <begin position="44"/>
        <end position="63"/>
    </location>
</feature>
<keyword evidence="5" id="KW-1185">Reference proteome</keyword>
<dbReference type="Proteomes" id="UP000030023">
    <property type="component" value="Unassembled WGS sequence"/>
</dbReference>
<organism evidence="4 5">
    <name type="scientific">Oenococcus alcoholitolerans</name>
    <dbReference type="NCBI Taxonomy" id="931074"/>
    <lineage>
        <taxon>Bacteria</taxon>
        <taxon>Bacillati</taxon>
        <taxon>Bacillota</taxon>
        <taxon>Bacilli</taxon>
        <taxon>Lactobacillales</taxon>
        <taxon>Lactobacillaceae</taxon>
        <taxon>Oenococcus</taxon>
    </lineage>
</organism>
<proteinExistence type="predicted"/>
<dbReference type="EMBL" id="AXCV01000458">
    <property type="protein sequence ID" value="KGO25550.1"/>
    <property type="molecule type" value="Genomic_DNA"/>
</dbReference>
<protein>
    <recommendedName>
        <fullName evidence="3">HTH tetR-type domain-containing protein</fullName>
    </recommendedName>
</protein>